<name>A0A7C3UGD0_9EURY</name>
<sequence>MTFVELSGALSLEGPFLECVYATYLLLKGKRVVERSMTGGVQHDVLVEDADGFEFYELTGQERIDWDKVARFRDAINQLADYLKKEDGGKRLVRAYFISMTAEDAWSEDAKKVLEQLRKDFMQRLSCEVHHINGITALKQILESGALGLRLVNNRIYFAGPEEYAIRYDPSSGWFDIGFAKLDLSKFRSTPFSFLPSHFWEMYYQSRVREVFMQEYKEKGEDLTIWTYQYNEGLKWPNLDNLVSLYAEYLNRFKRRYAKIMEEAALKYVFETYESARGNRYYILHLFSLAEVVDKQTTTGLRGIADHIATKIKDQIDYLKDERICVEFHSASDVWTLNAWSEIHKPIPEHLKNVLGEKIRVERGNELLKEMLNVGILGFSFRSKNQITLRGPGAEAIRRGYNFDSKRYELMVTDKPIYG</sequence>
<organism evidence="1">
    <name type="scientific">Geoglobus ahangari</name>
    <dbReference type="NCBI Taxonomy" id="113653"/>
    <lineage>
        <taxon>Archaea</taxon>
        <taxon>Methanobacteriati</taxon>
        <taxon>Methanobacteriota</taxon>
        <taxon>Archaeoglobi</taxon>
        <taxon>Archaeoglobales</taxon>
        <taxon>Archaeoglobaceae</taxon>
        <taxon>Geoglobus</taxon>
    </lineage>
</organism>
<reference evidence="1" key="1">
    <citation type="journal article" date="2020" name="mSystems">
        <title>Genome- and Community-Level Interaction Insights into Carbon Utilization and Element Cycling Functions of Hydrothermarchaeota in Hydrothermal Sediment.</title>
        <authorList>
            <person name="Zhou Z."/>
            <person name="Liu Y."/>
            <person name="Xu W."/>
            <person name="Pan J."/>
            <person name="Luo Z.H."/>
            <person name="Li M."/>
        </authorList>
    </citation>
    <scope>NUCLEOTIDE SEQUENCE [LARGE SCALE GENOMIC DNA]</scope>
    <source>
        <strain evidence="1">SpSt-97</strain>
    </source>
</reference>
<protein>
    <submittedName>
        <fullName evidence="1">Uncharacterized protein</fullName>
    </submittedName>
</protein>
<gene>
    <name evidence="1" type="ORF">ENX77_00165</name>
</gene>
<comment type="caution">
    <text evidence="1">The sequence shown here is derived from an EMBL/GenBank/DDBJ whole genome shotgun (WGS) entry which is preliminary data.</text>
</comment>
<evidence type="ECO:0000313" key="1">
    <source>
        <dbReference type="EMBL" id="HGE65548.1"/>
    </source>
</evidence>
<dbReference type="AlphaFoldDB" id="A0A7C3UGD0"/>
<accession>A0A7C3UGD0</accession>
<dbReference type="EMBL" id="DTPI01000003">
    <property type="protein sequence ID" value="HGE65548.1"/>
    <property type="molecule type" value="Genomic_DNA"/>
</dbReference>
<proteinExistence type="predicted"/>